<name>A0A3M2JU16_9CELL</name>
<comment type="caution">
    <text evidence="1">The sequence shown here is derived from an EMBL/GenBank/DDBJ whole genome shotgun (WGS) entry which is preliminary data.</text>
</comment>
<dbReference type="AlphaFoldDB" id="A0A3M2JU16"/>
<gene>
    <name evidence="1" type="ORF">EBM89_01230</name>
</gene>
<dbReference type="EMBL" id="RFFI01000003">
    <property type="protein sequence ID" value="RMI14245.1"/>
    <property type="molecule type" value="Genomic_DNA"/>
</dbReference>
<dbReference type="Proteomes" id="UP000269289">
    <property type="component" value="Unassembled WGS sequence"/>
</dbReference>
<organism evidence="1 2">
    <name type="scientific">Cellulomonas triticagri</name>
    <dbReference type="NCBI Taxonomy" id="2483352"/>
    <lineage>
        <taxon>Bacteria</taxon>
        <taxon>Bacillati</taxon>
        <taxon>Actinomycetota</taxon>
        <taxon>Actinomycetes</taxon>
        <taxon>Micrococcales</taxon>
        <taxon>Cellulomonadaceae</taxon>
        <taxon>Cellulomonas</taxon>
    </lineage>
</organism>
<proteinExistence type="predicted"/>
<keyword evidence="2" id="KW-1185">Reference proteome</keyword>
<reference evidence="1 2" key="1">
    <citation type="submission" date="2018-10" db="EMBL/GenBank/DDBJ databases">
        <title>Isolation, diversity and antifungal activity of actinobacteria from wheat.</title>
        <authorList>
            <person name="Han C."/>
        </authorList>
    </citation>
    <scope>NUCLEOTIDE SEQUENCE [LARGE SCALE GENOMIC DNA]</scope>
    <source>
        <strain evidence="1 2">NEAU-YY56</strain>
    </source>
</reference>
<accession>A0A3M2JU16</accession>
<dbReference type="OrthoDB" id="4828372at2"/>
<evidence type="ECO:0000313" key="1">
    <source>
        <dbReference type="EMBL" id="RMI14245.1"/>
    </source>
</evidence>
<dbReference type="RefSeq" id="WP_122147637.1">
    <property type="nucleotide sequence ID" value="NZ_RFFI01000003.1"/>
</dbReference>
<sequence>MNTDPWRVDVTDADIRVAKRAWIAARDSDATDAEVDRRYEDLRRLVSAQAQQIADDVRARTRTSAPAPEGD</sequence>
<protein>
    <submittedName>
        <fullName evidence="1">Uncharacterized protein</fullName>
    </submittedName>
</protein>
<evidence type="ECO:0000313" key="2">
    <source>
        <dbReference type="Proteomes" id="UP000269289"/>
    </source>
</evidence>